<feature type="compositionally biased region" description="Basic and acidic residues" evidence="1">
    <location>
        <begin position="745"/>
        <end position="754"/>
    </location>
</feature>
<feature type="compositionally biased region" description="Low complexity" evidence="1">
    <location>
        <begin position="774"/>
        <end position="836"/>
    </location>
</feature>
<proteinExistence type="predicted"/>
<feature type="compositionally biased region" description="Low complexity" evidence="1">
    <location>
        <begin position="885"/>
        <end position="896"/>
    </location>
</feature>
<feature type="compositionally biased region" description="Basic and acidic residues" evidence="1">
    <location>
        <begin position="51"/>
        <end position="65"/>
    </location>
</feature>
<feature type="region of interest" description="Disordered" evidence="1">
    <location>
        <begin position="743"/>
        <end position="907"/>
    </location>
</feature>
<accession>A0A9P6W356</accession>
<feature type="region of interest" description="Disordered" evidence="1">
    <location>
        <begin position="278"/>
        <end position="304"/>
    </location>
</feature>
<evidence type="ECO:0000256" key="1">
    <source>
        <dbReference type="SAM" id="MobiDB-lite"/>
    </source>
</evidence>
<name>A0A9P6W356_RHOMI</name>
<protein>
    <submittedName>
        <fullName evidence="2">Uncharacterized protein</fullName>
    </submittedName>
</protein>
<feature type="region of interest" description="Disordered" evidence="1">
    <location>
        <begin position="46"/>
        <end position="65"/>
    </location>
</feature>
<dbReference type="AlphaFoldDB" id="A0A9P6W356"/>
<feature type="region of interest" description="Disordered" evidence="1">
    <location>
        <begin position="133"/>
        <end position="164"/>
    </location>
</feature>
<evidence type="ECO:0000313" key="2">
    <source>
        <dbReference type="EMBL" id="KAG0663389.1"/>
    </source>
</evidence>
<comment type="caution">
    <text evidence="2">The sequence shown here is derived from an EMBL/GenBank/DDBJ whole genome shotgun (WGS) entry which is preliminary data.</text>
</comment>
<evidence type="ECO:0000313" key="3">
    <source>
        <dbReference type="Proteomes" id="UP000777482"/>
    </source>
</evidence>
<keyword evidence="3" id="KW-1185">Reference proteome</keyword>
<organism evidence="2 3">
    <name type="scientific">Rhodotorula mucilaginosa</name>
    <name type="common">Yeast</name>
    <name type="synonym">Rhodotorula rubra</name>
    <dbReference type="NCBI Taxonomy" id="5537"/>
    <lineage>
        <taxon>Eukaryota</taxon>
        <taxon>Fungi</taxon>
        <taxon>Dikarya</taxon>
        <taxon>Basidiomycota</taxon>
        <taxon>Pucciniomycotina</taxon>
        <taxon>Microbotryomycetes</taxon>
        <taxon>Sporidiobolales</taxon>
        <taxon>Sporidiobolaceae</taxon>
        <taxon>Rhodotorula</taxon>
    </lineage>
</organism>
<reference evidence="2 3" key="1">
    <citation type="submission" date="2020-11" db="EMBL/GenBank/DDBJ databases">
        <title>Kefir isolates.</title>
        <authorList>
            <person name="Marcisauskas S."/>
            <person name="Kim Y."/>
            <person name="Blasche S."/>
        </authorList>
    </citation>
    <scope>NUCLEOTIDE SEQUENCE [LARGE SCALE GENOMIC DNA]</scope>
    <source>
        <strain evidence="2 3">KR</strain>
    </source>
</reference>
<dbReference type="EMBL" id="PUHQ01000020">
    <property type="protein sequence ID" value="KAG0663389.1"/>
    <property type="molecule type" value="Genomic_DNA"/>
</dbReference>
<sequence length="935" mass="102642">MQLTRRDRLVDYTSIAKSPTTPQSFFRVALKGTRTRTAQIEVRHIPGQQSRSREALSGRAEEHESRLFTATLAPTRRKTDNDGTEWPTRSHLAGFTHAAQSDWSCILPVAYGRPNLKLGGHARVLPVRTHSGAVRPSGWSGDEQQTDLDSLPGGGRPSSAATLDDTPAALSSDGIFLQRCAILPLLLSRASSTLGSASMTEVLLCLASGPGLGFSALRALEQNPNYSRIEPSELNRRRRAYSQVQASLRELACRGAHLDRPTMSLRTLLNEPLPPMRLDYAQDASEGPAAPEPQAQHRLGRTSSAAQDDALSAWQYGPARSVPQSDPSLAASLAQSVEPVSVKQVLHTTSLLKVERIIEGMRTTVRAVPDFKQVHRQSQVAVAKAYNAAEPAAARTALWKAWARFARVAQYLDMPIYPIQPDQVALALAVYTPLPIRNQLRQYASVRDTMPLDGVREMMSALNLAARATRHLWPDIVCFIRAPEHYESTREVLNFIDTYSPNQALATRPPPQSDFYSAAVARQARSPIELTREPSSARPLLTHVPPAPPPPQHMTPPPDQFIQPARKQPRKLKAICDDLPLILRTLSEQPHDPADFDAAQERFSAVNTPLYAPRAENLFKTAVEYTKVSALLEFPTYPITNLKLVVFALTMTPGPLGKLLDKAAPLVPDQRESPRLPGPEFEAILKDVTTVYKITRAEDENVPKAETTEWLKWWDELTADWKGALKRCAATRFCYAAAAELTPRSTDRRREESRPSQTARKRTKLSPSPAGSDASVASTSKATTSKATKAARARISATEPPSRSASPAAAGSRAGSAKASSSRGGKKSSQSKSAQAAPPPPIVYPVFIPQQKGKLPADRREPPLPPIMDSPWYVPKKKKEKVKAVDAASDSGLSEYESSEDEEEARNRVTRSVALHRPRRGANDMVVWDVATFWE</sequence>
<gene>
    <name evidence="2" type="ORF">C6P46_002728</name>
</gene>
<dbReference type="Proteomes" id="UP000777482">
    <property type="component" value="Unassembled WGS sequence"/>
</dbReference>
<dbReference type="OrthoDB" id="2537639at2759"/>